<accession>A0A8H5EZ45</accession>
<evidence type="ECO:0000313" key="2">
    <source>
        <dbReference type="Proteomes" id="UP000559256"/>
    </source>
</evidence>
<proteinExistence type="predicted"/>
<comment type="caution">
    <text evidence="1">The sequence shown here is derived from an EMBL/GenBank/DDBJ whole genome shotgun (WGS) entry which is preliminary data.</text>
</comment>
<sequence length="119" mass="13196">MNSYPVELLAQLAPVMFVAGLDAPAQAPSAPSTPQAAAISLADNTEKVQISTRPQDPFITLTLRLRDALQAQRRAAIWQPEKAKKFQVILVDKDVSFPPRKLVLLMTLNIPHPIHHFPR</sequence>
<gene>
    <name evidence="1" type="ORF">D9758_018224</name>
</gene>
<name>A0A8H5EZ45_9AGAR</name>
<organism evidence="1 2">
    <name type="scientific">Tetrapyrgos nigripes</name>
    <dbReference type="NCBI Taxonomy" id="182062"/>
    <lineage>
        <taxon>Eukaryota</taxon>
        <taxon>Fungi</taxon>
        <taxon>Dikarya</taxon>
        <taxon>Basidiomycota</taxon>
        <taxon>Agaricomycotina</taxon>
        <taxon>Agaricomycetes</taxon>
        <taxon>Agaricomycetidae</taxon>
        <taxon>Agaricales</taxon>
        <taxon>Marasmiineae</taxon>
        <taxon>Marasmiaceae</taxon>
        <taxon>Tetrapyrgos</taxon>
    </lineage>
</organism>
<evidence type="ECO:0000313" key="1">
    <source>
        <dbReference type="EMBL" id="KAF5317622.1"/>
    </source>
</evidence>
<dbReference type="Proteomes" id="UP000559256">
    <property type="component" value="Unassembled WGS sequence"/>
</dbReference>
<keyword evidence="2" id="KW-1185">Reference proteome</keyword>
<dbReference type="EMBL" id="JAACJM010000473">
    <property type="protein sequence ID" value="KAF5317622.1"/>
    <property type="molecule type" value="Genomic_DNA"/>
</dbReference>
<dbReference type="OrthoDB" id="6278596at2759"/>
<reference evidence="1 2" key="1">
    <citation type="journal article" date="2020" name="ISME J.">
        <title>Uncovering the hidden diversity of litter-decomposition mechanisms in mushroom-forming fungi.</title>
        <authorList>
            <person name="Floudas D."/>
            <person name="Bentzer J."/>
            <person name="Ahren D."/>
            <person name="Johansson T."/>
            <person name="Persson P."/>
            <person name="Tunlid A."/>
        </authorList>
    </citation>
    <scope>NUCLEOTIDE SEQUENCE [LARGE SCALE GENOMIC DNA]</scope>
    <source>
        <strain evidence="1 2">CBS 291.85</strain>
    </source>
</reference>
<dbReference type="AlphaFoldDB" id="A0A8H5EZ45"/>
<protein>
    <submittedName>
        <fullName evidence="1">Uncharacterized protein</fullName>
    </submittedName>
</protein>